<reference evidence="1" key="2">
    <citation type="journal article" date="2022" name="BMC Genomics">
        <title>Comparative genome analysis of mycobacteria focusing on tRNA and non-coding RNA.</title>
        <authorList>
            <person name="Behra P.R.K."/>
            <person name="Pettersson B.M.F."/>
            <person name="Ramesh M."/>
            <person name="Das S."/>
            <person name="Dasgupta S."/>
            <person name="Kirsebom L.A."/>
        </authorList>
    </citation>
    <scope>NUCLEOTIDE SEQUENCE</scope>
    <source>
        <strain evidence="1">CCUG 55640</strain>
    </source>
</reference>
<sequence length="112" mass="13283">MKLESWINARGEAIPLLPEDHGLARTYDKGCRCDDCVAAYRKRCKEAKERRKRRPIPEHVHGTWNGYANYDCRCARCLVACQEKYPDSAAYRRANRERLNQKRREYYKETGK</sequence>
<proteinExistence type="predicted"/>
<protein>
    <submittedName>
        <fullName evidence="1">Uncharacterized protein</fullName>
    </submittedName>
</protein>
<name>A0AA42BXH4_9MYCO</name>
<dbReference type="Proteomes" id="UP001141650">
    <property type="component" value="Unassembled WGS sequence"/>
</dbReference>
<evidence type="ECO:0000313" key="2">
    <source>
        <dbReference type="Proteomes" id="UP001141650"/>
    </source>
</evidence>
<reference evidence="1" key="1">
    <citation type="submission" date="2020-07" db="EMBL/GenBank/DDBJ databases">
        <authorList>
            <person name="Pettersson B.M.F."/>
            <person name="Behra P.R.K."/>
            <person name="Ramesh M."/>
            <person name="Das S."/>
            <person name="Dasgupta S."/>
            <person name="Kirsebom L.A."/>
        </authorList>
    </citation>
    <scope>NUCLEOTIDE SEQUENCE</scope>
    <source>
        <strain evidence="1">CCUG 55640</strain>
    </source>
</reference>
<gene>
    <name evidence="1" type="ORF">H7K38_02615</name>
</gene>
<dbReference type="AlphaFoldDB" id="A0AA42BXH4"/>
<dbReference type="EMBL" id="JACKVH010000006">
    <property type="protein sequence ID" value="MCV7377547.1"/>
    <property type="molecule type" value="Genomic_DNA"/>
</dbReference>
<comment type="caution">
    <text evidence="1">The sequence shown here is derived from an EMBL/GenBank/DDBJ whole genome shotgun (WGS) entry which is preliminary data.</text>
</comment>
<dbReference type="RefSeq" id="WP_142276364.1">
    <property type="nucleotide sequence ID" value="NZ_JACKVH010000006.1"/>
</dbReference>
<accession>A0AA42BXH4</accession>
<organism evidence="1 2">
    <name type="scientific">Mycobacterium alsense</name>
    <dbReference type="NCBI Taxonomy" id="324058"/>
    <lineage>
        <taxon>Bacteria</taxon>
        <taxon>Bacillati</taxon>
        <taxon>Actinomycetota</taxon>
        <taxon>Actinomycetes</taxon>
        <taxon>Mycobacteriales</taxon>
        <taxon>Mycobacteriaceae</taxon>
        <taxon>Mycobacterium</taxon>
    </lineage>
</organism>
<evidence type="ECO:0000313" key="1">
    <source>
        <dbReference type="EMBL" id="MCV7377547.1"/>
    </source>
</evidence>